<keyword evidence="2" id="KW-0805">Transcription regulation</keyword>
<protein>
    <submittedName>
        <fullName evidence="9">Sigma-70 family RNA polymerase sigma factor</fullName>
    </submittedName>
</protein>
<dbReference type="InterPro" id="IPR007627">
    <property type="entry name" value="RNA_pol_sigma70_r2"/>
</dbReference>
<evidence type="ECO:0000313" key="10">
    <source>
        <dbReference type="Proteomes" id="UP001589890"/>
    </source>
</evidence>
<comment type="caution">
    <text evidence="9">The sequence shown here is derived from an EMBL/GenBank/DDBJ whole genome shotgun (WGS) entry which is preliminary data.</text>
</comment>
<evidence type="ECO:0000256" key="5">
    <source>
        <dbReference type="ARBA" id="ARBA00023163"/>
    </source>
</evidence>
<dbReference type="NCBIfam" id="NF007227">
    <property type="entry name" value="PRK09645.1"/>
    <property type="match status" value="1"/>
</dbReference>
<reference evidence="9 10" key="1">
    <citation type="submission" date="2024-09" db="EMBL/GenBank/DDBJ databases">
        <authorList>
            <person name="Sun Q."/>
            <person name="Mori K."/>
        </authorList>
    </citation>
    <scope>NUCLEOTIDE SEQUENCE [LARGE SCALE GENOMIC DNA]</scope>
    <source>
        <strain evidence="9 10">CGMCC 1.15906</strain>
    </source>
</reference>
<evidence type="ECO:0000313" key="9">
    <source>
        <dbReference type="EMBL" id="MFC0628438.1"/>
    </source>
</evidence>
<evidence type="ECO:0000259" key="8">
    <source>
        <dbReference type="Pfam" id="PF04545"/>
    </source>
</evidence>
<feature type="domain" description="RNA polymerase sigma-70 region 2" evidence="7">
    <location>
        <begin position="31"/>
        <end position="98"/>
    </location>
</feature>
<organism evidence="9 10">
    <name type="scientific">Kribbella deserti</name>
    <dbReference type="NCBI Taxonomy" id="1926257"/>
    <lineage>
        <taxon>Bacteria</taxon>
        <taxon>Bacillati</taxon>
        <taxon>Actinomycetota</taxon>
        <taxon>Actinomycetes</taxon>
        <taxon>Propionibacteriales</taxon>
        <taxon>Kribbellaceae</taxon>
        <taxon>Kribbella</taxon>
    </lineage>
</organism>
<dbReference type="InterPro" id="IPR007630">
    <property type="entry name" value="RNA_pol_sigma70_r4"/>
</dbReference>
<dbReference type="Proteomes" id="UP001589890">
    <property type="component" value="Unassembled WGS sequence"/>
</dbReference>
<evidence type="ECO:0000256" key="6">
    <source>
        <dbReference type="SAM" id="MobiDB-lite"/>
    </source>
</evidence>
<accession>A0ABV6QUX6</accession>
<dbReference type="InterPro" id="IPR039425">
    <property type="entry name" value="RNA_pol_sigma-70-like"/>
</dbReference>
<name>A0ABV6QUX6_9ACTN</name>
<keyword evidence="5" id="KW-0804">Transcription</keyword>
<evidence type="ECO:0000256" key="1">
    <source>
        <dbReference type="ARBA" id="ARBA00010641"/>
    </source>
</evidence>
<dbReference type="InterPro" id="IPR014284">
    <property type="entry name" value="RNA_pol_sigma-70_dom"/>
</dbReference>
<feature type="region of interest" description="Disordered" evidence="6">
    <location>
        <begin position="1"/>
        <end position="20"/>
    </location>
</feature>
<keyword evidence="4" id="KW-0238">DNA-binding</keyword>
<dbReference type="PANTHER" id="PTHR43133:SF52">
    <property type="entry name" value="ECF RNA POLYMERASE SIGMA FACTOR SIGL"/>
    <property type="match status" value="1"/>
</dbReference>
<dbReference type="InterPro" id="IPR013324">
    <property type="entry name" value="RNA_pol_sigma_r3/r4-like"/>
</dbReference>
<dbReference type="SUPFAM" id="SSF88659">
    <property type="entry name" value="Sigma3 and sigma4 domains of RNA polymerase sigma factors"/>
    <property type="match status" value="1"/>
</dbReference>
<sequence>MTASRPSSASASANKNPPDLVAGDEALVRSLYDEHGRALLAYATRLTGDRAAAEDVVQETLVRAWRHADDLVESKGSVRGWLLTVVRNLVTDRARAKASRPTEVAETPGTPPVQRDHSEAVVDTMVVLAALDQVSPEHRDVLVEIYYRGRSVAETATVLGVPPGTVKSRSYYALRALRGVIGGKGPEAEVAR</sequence>
<feature type="region of interest" description="Disordered" evidence="6">
    <location>
        <begin position="96"/>
        <end position="115"/>
    </location>
</feature>
<keyword evidence="10" id="KW-1185">Reference proteome</keyword>
<comment type="similarity">
    <text evidence="1">Belongs to the sigma-70 factor family. ECF subfamily.</text>
</comment>
<dbReference type="Pfam" id="PF04542">
    <property type="entry name" value="Sigma70_r2"/>
    <property type="match status" value="1"/>
</dbReference>
<dbReference type="Pfam" id="PF04545">
    <property type="entry name" value="Sigma70_r4"/>
    <property type="match status" value="1"/>
</dbReference>
<dbReference type="InterPro" id="IPR013325">
    <property type="entry name" value="RNA_pol_sigma_r2"/>
</dbReference>
<dbReference type="SUPFAM" id="SSF88946">
    <property type="entry name" value="Sigma2 domain of RNA polymerase sigma factors"/>
    <property type="match status" value="1"/>
</dbReference>
<keyword evidence="3" id="KW-0731">Sigma factor</keyword>
<gene>
    <name evidence="9" type="ORF">ACFFGN_30485</name>
</gene>
<dbReference type="EMBL" id="JBHLTC010000039">
    <property type="protein sequence ID" value="MFC0628438.1"/>
    <property type="molecule type" value="Genomic_DNA"/>
</dbReference>
<evidence type="ECO:0000256" key="2">
    <source>
        <dbReference type="ARBA" id="ARBA00023015"/>
    </source>
</evidence>
<proteinExistence type="inferred from homology"/>
<evidence type="ECO:0000256" key="3">
    <source>
        <dbReference type="ARBA" id="ARBA00023082"/>
    </source>
</evidence>
<dbReference type="CDD" id="cd06171">
    <property type="entry name" value="Sigma70_r4"/>
    <property type="match status" value="1"/>
</dbReference>
<evidence type="ECO:0000259" key="7">
    <source>
        <dbReference type="Pfam" id="PF04542"/>
    </source>
</evidence>
<dbReference type="Gene3D" id="1.10.1740.10">
    <property type="match status" value="1"/>
</dbReference>
<dbReference type="InterPro" id="IPR036388">
    <property type="entry name" value="WH-like_DNA-bd_sf"/>
</dbReference>
<feature type="compositionally biased region" description="Low complexity" evidence="6">
    <location>
        <begin position="1"/>
        <end position="13"/>
    </location>
</feature>
<feature type="domain" description="RNA polymerase sigma-70 region 4" evidence="8">
    <location>
        <begin position="130"/>
        <end position="178"/>
    </location>
</feature>
<evidence type="ECO:0000256" key="4">
    <source>
        <dbReference type="ARBA" id="ARBA00023125"/>
    </source>
</evidence>
<dbReference type="NCBIfam" id="TIGR02937">
    <property type="entry name" value="sigma70-ECF"/>
    <property type="match status" value="1"/>
</dbReference>
<dbReference type="Gene3D" id="1.10.10.10">
    <property type="entry name" value="Winged helix-like DNA-binding domain superfamily/Winged helix DNA-binding domain"/>
    <property type="match status" value="1"/>
</dbReference>
<dbReference type="PANTHER" id="PTHR43133">
    <property type="entry name" value="RNA POLYMERASE ECF-TYPE SIGMA FACTO"/>
    <property type="match status" value="1"/>
</dbReference>